<feature type="compositionally biased region" description="Gly residues" evidence="1">
    <location>
        <begin position="572"/>
        <end position="581"/>
    </location>
</feature>
<dbReference type="AlphaFoldDB" id="A0A9W7GJP8"/>
<accession>A0A9W7GJP8</accession>
<evidence type="ECO:0000313" key="3">
    <source>
        <dbReference type="Proteomes" id="UP001165065"/>
    </source>
</evidence>
<organism evidence="2 3">
    <name type="scientific">Triparma columacea</name>
    <dbReference type="NCBI Taxonomy" id="722753"/>
    <lineage>
        <taxon>Eukaryota</taxon>
        <taxon>Sar</taxon>
        <taxon>Stramenopiles</taxon>
        <taxon>Ochrophyta</taxon>
        <taxon>Bolidophyceae</taxon>
        <taxon>Parmales</taxon>
        <taxon>Triparmaceae</taxon>
        <taxon>Triparma</taxon>
    </lineage>
</organism>
<feature type="compositionally biased region" description="Acidic residues" evidence="1">
    <location>
        <begin position="727"/>
        <end position="736"/>
    </location>
</feature>
<feature type="region of interest" description="Disordered" evidence="1">
    <location>
        <begin position="570"/>
        <end position="599"/>
    </location>
</feature>
<name>A0A9W7GJP8_9STRA</name>
<feature type="compositionally biased region" description="Basic and acidic residues" evidence="1">
    <location>
        <begin position="737"/>
        <end position="751"/>
    </location>
</feature>
<reference evidence="3" key="1">
    <citation type="journal article" date="2023" name="Commun. Biol.">
        <title>Genome analysis of Parmales, the sister group of diatoms, reveals the evolutionary specialization of diatoms from phago-mixotrophs to photoautotrophs.</title>
        <authorList>
            <person name="Ban H."/>
            <person name="Sato S."/>
            <person name="Yoshikawa S."/>
            <person name="Yamada K."/>
            <person name="Nakamura Y."/>
            <person name="Ichinomiya M."/>
            <person name="Sato N."/>
            <person name="Blanc-Mathieu R."/>
            <person name="Endo H."/>
            <person name="Kuwata A."/>
            <person name="Ogata H."/>
        </authorList>
    </citation>
    <scope>NUCLEOTIDE SEQUENCE [LARGE SCALE GENOMIC DNA]</scope>
</reference>
<dbReference type="EMBL" id="BRYA01000283">
    <property type="protein sequence ID" value="GMI46144.1"/>
    <property type="molecule type" value="Genomic_DNA"/>
</dbReference>
<feature type="region of interest" description="Disordered" evidence="1">
    <location>
        <begin position="727"/>
        <end position="751"/>
    </location>
</feature>
<protein>
    <submittedName>
        <fullName evidence="2">Uncharacterized protein</fullName>
    </submittedName>
</protein>
<dbReference type="OrthoDB" id="10620643at2759"/>
<sequence length="1108" mass="123163">MVVLQRDAQGGPIVNFFPFLHFDGLWFGYPGNPVQRAIATAVVLDIILATELIRHGYVTPGFQFGQQRIAGWFVGGANECGEEGGGGGGEGGGMEEEEEEDESDDEDFGGSEGGESEGGGSESSDDSDEEGVFDSELAALSDVESDDGGGDVKVTRAMKLRGGEGDLGRGVWREGWKGKIIRWDDEEDEYEVMWEDGDRLVYEAKETQGMVVEFQLEERKAAAAAAAASVESNTAGPYHIPPITYYFRSNLWTPVSLSHYDAKRMKEAITKATDKVKLAREGTVLGALFARSEFAFQRELQKALERPIKSPIQVPINELSEAEGGRSTRAASNKAESPEKEAAAERKKQLLELRKDVRCLPFEVKKLKHIVESVAALKKLKDIVESVAALKLKEIWFVFDTNAHYVAFKANGRAMEAIHELHPKHIVPAVEGSFTDAILLDEALATPAELEAITYSSTLGGMALEFKTRCVGTRTSITIWNATNYAQCNTMLDLVKKFEKHAGSNAGSPVLLTALITLTQTPWCEDMFAEGNTHYLLTFEDLKTWANENKKKRDFTTTNLKSIGQEIRVAGSEGGSEGGSEAGSEAGSEGGSKAEKRTSIQAALQARAEYVKKMNGQITIDKLNTSMNEKDDKQIQCIKLVSNLIHNDERLVHVCSPNGRAKQHLGFKVKEGPEPDRVYWVHVVAGQCGGNVHLCIETTEGLMPCVYGLFDVFIVVFDEKIVGLEEEEEEGEEMFERDEGGAREKAERDLEKGGDVTEMRLDEEEEVGVGEALGVGGDDILEDETGEEKRANEIMEIMNDMMEIMEDRDDRAWKESQDRWFREGGGKLSLFALFNFSDENKSDLCFKTLLTNYKYQYLLGPSANAIAGKEASDPDLTFEEERKLRNLLGMKDYIEYQEPPLQALYSLSKDKVRKLCEEEGFGGMGVDNAKIPVQCRMLLAKMRHGDEWAESVFGSAVVEFGSAGREANYRTTLALPFSMKQQWYGGVPVRGKYIPAKGYQNLGIWNRGGGKIRDVEMLSPKNAMFARGLCISPTLGNKLLETIDSEIIRPITQPITKDMFQNKITLSVSYSNSNRLYQEELREELRKEKEAAEYFLHSGRTRRNMNMW</sequence>
<evidence type="ECO:0000256" key="1">
    <source>
        <dbReference type="SAM" id="MobiDB-lite"/>
    </source>
</evidence>
<feature type="region of interest" description="Disordered" evidence="1">
    <location>
        <begin position="319"/>
        <end position="343"/>
    </location>
</feature>
<feature type="compositionally biased region" description="Acidic residues" evidence="1">
    <location>
        <begin position="123"/>
        <end position="132"/>
    </location>
</feature>
<evidence type="ECO:0000313" key="2">
    <source>
        <dbReference type="EMBL" id="GMI46144.1"/>
    </source>
</evidence>
<feature type="compositionally biased region" description="Gly residues" evidence="1">
    <location>
        <begin position="110"/>
        <end position="121"/>
    </location>
</feature>
<proteinExistence type="predicted"/>
<comment type="caution">
    <text evidence="2">The sequence shown here is derived from an EMBL/GenBank/DDBJ whole genome shotgun (WGS) entry which is preliminary data.</text>
</comment>
<feature type="compositionally biased region" description="Acidic residues" evidence="1">
    <location>
        <begin position="93"/>
        <end position="109"/>
    </location>
</feature>
<feature type="region of interest" description="Disordered" evidence="1">
    <location>
        <begin position="80"/>
        <end position="132"/>
    </location>
</feature>
<gene>
    <name evidence="2" type="ORF">TrCOL_g5976</name>
</gene>
<dbReference type="Proteomes" id="UP001165065">
    <property type="component" value="Unassembled WGS sequence"/>
</dbReference>
<keyword evidence="3" id="KW-1185">Reference proteome</keyword>
<feature type="compositionally biased region" description="Gly residues" evidence="1">
    <location>
        <begin position="83"/>
        <end position="92"/>
    </location>
</feature>